<dbReference type="AlphaFoldDB" id="A0A7X0SJC1"/>
<evidence type="ECO:0000256" key="5">
    <source>
        <dbReference type="ARBA" id="ARBA00023015"/>
    </source>
</evidence>
<dbReference type="PROSITE" id="PS01124">
    <property type="entry name" value="HTH_ARAC_FAMILY_2"/>
    <property type="match status" value="1"/>
</dbReference>
<keyword evidence="6" id="KW-0238">DNA-binding</keyword>
<dbReference type="Proteomes" id="UP000564644">
    <property type="component" value="Unassembled WGS sequence"/>
</dbReference>
<dbReference type="SMART" id="SM00448">
    <property type="entry name" value="REC"/>
    <property type="match status" value="1"/>
</dbReference>
<dbReference type="InterPro" id="IPR018060">
    <property type="entry name" value="HTH_AraC"/>
</dbReference>
<name>A0A7X0SJC1_9BACL</name>
<keyword evidence="12" id="KW-1185">Reference proteome</keyword>
<dbReference type="GO" id="GO:0043565">
    <property type="term" value="F:sequence-specific DNA binding"/>
    <property type="evidence" value="ECO:0007669"/>
    <property type="project" value="InterPro"/>
</dbReference>
<keyword evidence="4" id="KW-0902">Two-component regulatory system</keyword>
<dbReference type="SMART" id="SM00342">
    <property type="entry name" value="HTH_ARAC"/>
    <property type="match status" value="1"/>
</dbReference>
<evidence type="ECO:0000256" key="4">
    <source>
        <dbReference type="ARBA" id="ARBA00023012"/>
    </source>
</evidence>
<dbReference type="Pfam" id="PF12833">
    <property type="entry name" value="HTH_18"/>
    <property type="match status" value="1"/>
</dbReference>
<evidence type="ECO:0000259" key="9">
    <source>
        <dbReference type="PROSITE" id="PS01124"/>
    </source>
</evidence>
<keyword evidence="7" id="KW-0804">Transcription</keyword>
<evidence type="ECO:0000256" key="8">
    <source>
        <dbReference type="PROSITE-ProRule" id="PRU00169"/>
    </source>
</evidence>
<dbReference type="InterPro" id="IPR051552">
    <property type="entry name" value="HptR"/>
</dbReference>
<gene>
    <name evidence="11" type="ORF">H7C18_08930</name>
</gene>
<dbReference type="InterPro" id="IPR009057">
    <property type="entry name" value="Homeodomain-like_sf"/>
</dbReference>
<dbReference type="PROSITE" id="PS00041">
    <property type="entry name" value="HTH_ARAC_FAMILY_1"/>
    <property type="match status" value="1"/>
</dbReference>
<dbReference type="SUPFAM" id="SSF52172">
    <property type="entry name" value="CheY-like"/>
    <property type="match status" value="1"/>
</dbReference>
<evidence type="ECO:0000256" key="2">
    <source>
        <dbReference type="ARBA" id="ARBA00022490"/>
    </source>
</evidence>
<proteinExistence type="predicted"/>
<keyword evidence="2" id="KW-0963">Cytoplasm</keyword>
<reference evidence="11 12" key="1">
    <citation type="submission" date="2020-08" db="EMBL/GenBank/DDBJ databases">
        <title>Cohnella phylogeny.</title>
        <authorList>
            <person name="Dunlap C."/>
        </authorList>
    </citation>
    <scope>NUCLEOTIDE SEQUENCE [LARGE SCALE GENOMIC DNA]</scope>
    <source>
        <strain evidence="11 12">CBP 2801</strain>
    </source>
</reference>
<dbReference type="EMBL" id="JACJVO010000009">
    <property type="protein sequence ID" value="MBB6731026.1"/>
    <property type="molecule type" value="Genomic_DNA"/>
</dbReference>
<evidence type="ECO:0000313" key="12">
    <source>
        <dbReference type="Proteomes" id="UP000564644"/>
    </source>
</evidence>
<comment type="subcellular location">
    <subcellularLocation>
        <location evidence="1">Cytoplasm</location>
    </subcellularLocation>
</comment>
<dbReference type="GO" id="GO:0000160">
    <property type="term" value="P:phosphorelay signal transduction system"/>
    <property type="evidence" value="ECO:0007669"/>
    <property type="project" value="UniProtKB-KW"/>
</dbReference>
<dbReference type="InterPro" id="IPR011006">
    <property type="entry name" value="CheY-like_superfamily"/>
</dbReference>
<evidence type="ECO:0000259" key="10">
    <source>
        <dbReference type="PROSITE" id="PS50110"/>
    </source>
</evidence>
<evidence type="ECO:0000256" key="6">
    <source>
        <dbReference type="ARBA" id="ARBA00023125"/>
    </source>
</evidence>
<dbReference type="PANTHER" id="PTHR42713">
    <property type="entry name" value="HISTIDINE KINASE-RELATED"/>
    <property type="match status" value="1"/>
</dbReference>
<dbReference type="RefSeq" id="WP_185128676.1">
    <property type="nucleotide sequence ID" value="NZ_JACJVO010000009.1"/>
</dbReference>
<feature type="domain" description="Response regulatory" evidence="10">
    <location>
        <begin position="3"/>
        <end position="120"/>
    </location>
</feature>
<dbReference type="PRINTS" id="PR00032">
    <property type="entry name" value="HTHARAC"/>
</dbReference>
<dbReference type="Pfam" id="PF00072">
    <property type="entry name" value="Response_reg"/>
    <property type="match status" value="1"/>
</dbReference>
<dbReference type="PROSITE" id="PS50110">
    <property type="entry name" value="RESPONSE_REGULATORY"/>
    <property type="match status" value="1"/>
</dbReference>
<accession>A0A7X0SJC1</accession>
<keyword evidence="3 8" id="KW-0597">Phosphoprotein</keyword>
<dbReference type="SUPFAM" id="SSF46689">
    <property type="entry name" value="Homeodomain-like"/>
    <property type="match status" value="2"/>
</dbReference>
<dbReference type="InterPro" id="IPR001789">
    <property type="entry name" value="Sig_transdc_resp-reg_receiver"/>
</dbReference>
<dbReference type="InterPro" id="IPR018062">
    <property type="entry name" value="HTH_AraC-typ_CS"/>
</dbReference>
<dbReference type="PANTHER" id="PTHR42713:SF3">
    <property type="entry name" value="TRANSCRIPTIONAL REGULATORY PROTEIN HPTR"/>
    <property type="match status" value="1"/>
</dbReference>
<evidence type="ECO:0000256" key="7">
    <source>
        <dbReference type="ARBA" id="ARBA00023163"/>
    </source>
</evidence>
<protein>
    <submittedName>
        <fullName evidence="11">Response regulator</fullName>
    </submittedName>
</protein>
<dbReference type="CDD" id="cd17536">
    <property type="entry name" value="REC_YesN-like"/>
    <property type="match status" value="1"/>
</dbReference>
<evidence type="ECO:0000313" key="11">
    <source>
        <dbReference type="EMBL" id="MBB6731026.1"/>
    </source>
</evidence>
<sequence length="264" mass="30549">MLNLMIVDDEPIIIKGLTNIVKKSNTPCKEIVTASDGHDALEKMEAFKPDLLITDIEMAEMNGLELIREAQERQLCKRFIILTGYEETVYLREAIRRKVIDYLLKPINKAEFLGLLSDVCLEIVREHSAARPKTALAEVGPVLPEDKRGQMSRNIRNVVEYIDLHYMQDLSLDMISEHVELHPNYISSLFKKETGLTFIHYLHLCRIKKAKRLMLESDEFSFQEISEEVGYENVRHFFSVFKKYTGVTPGEFREGCRQSLPMTH</sequence>
<evidence type="ECO:0000256" key="3">
    <source>
        <dbReference type="ARBA" id="ARBA00022553"/>
    </source>
</evidence>
<organism evidence="11 12">
    <name type="scientific">Cohnella zeiphila</name>
    <dbReference type="NCBI Taxonomy" id="2761120"/>
    <lineage>
        <taxon>Bacteria</taxon>
        <taxon>Bacillati</taxon>
        <taxon>Bacillota</taxon>
        <taxon>Bacilli</taxon>
        <taxon>Bacillales</taxon>
        <taxon>Paenibacillaceae</taxon>
        <taxon>Cohnella</taxon>
    </lineage>
</organism>
<dbReference type="Gene3D" id="3.40.50.2300">
    <property type="match status" value="1"/>
</dbReference>
<dbReference type="GO" id="GO:0005737">
    <property type="term" value="C:cytoplasm"/>
    <property type="evidence" value="ECO:0007669"/>
    <property type="project" value="UniProtKB-SubCell"/>
</dbReference>
<feature type="domain" description="HTH araC/xylS-type" evidence="9">
    <location>
        <begin position="156"/>
        <end position="255"/>
    </location>
</feature>
<dbReference type="InterPro" id="IPR020449">
    <property type="entry name" value="Tscrpt_reg_AraC-type_HTH"/>
</dbReference>
<comment type="caution">
    <text evidence="11">The sequence shown here is derived from an EMBL/GenBank/DDBJ whole genome shotgun (WGS) entry which is preliminary data.</text>
</comment>
<dbReference type="GO" id="GO:0003700">
    <property type="term" value="F:DNA-binding transcription factor activity"/>
    <property type="evidence" value="ECO:0007669"/>
    <property type="project" value="InterPro"/>
</dbReference>
<keyword evidence="5" id="KW-0805">Transcription regulation</keyword>
<dbReference type="Gene3D" id="1.10.10.60">
    <property type="entry name" value="Homeodomain-like"/>
    <property type="match status" value="2"/>
</dbReference>
<feature type="modified residue" description="4-aspartylphosphate" evidence="8">
    <location>
        <position position="55"/>
    </location>
</feature>
<evidence type="ECO:0000256" key="1">
    <source>
        <dbReference type="ARBA" id="ARBA00004496"/>
    </source>
</evidence>